<dbReference type="SMART" id="SM00241">
    <property type="entry name" value="ZP"/>
    <property type="match status" value="1"/>
</dbReference>
<dbReference type="RefSeq" id="XP_025417200.1">
    <property type="nucleotide sequence ID" value="XM_025561415.1"/>
</dbReference>
<feature type="compositionally biased region" description="Polar residues" evidence="1">
    <location>
        <begin position="396"/>
        <end position="405"/>
    </location>
</feature>
<dbReference type="InterPro" id="IPR001507">
    <property type="entry name" value="ZP_dom"/>
</dbReference>
<evidence type="ECO:0000313" key="5">
    <source>
        <dbReference type="EMBL" id="MBY81261.1"/>
    </source>
</evidence>
<dbReference type="Proteomes" id="UP000694846">
    <property type="component" value="Unplaced"/>
</dbReference>
<dbReference type="PROSITE" id="PS51034">
    <property type="entry name" value="ZP_2"/>
    <property type="match status" value="1"/>
</dbReference>
<dbReference type="Gene3D" id="2.60.40.4100">
    <property type="entry name" value="Zona pellucida, ZP-C domain"/>
    <property type="match status" value="1"/>
</dbReference>
<evidence type="ECO:0000313" key="6">
    <source>
        <dbReference type="Proteomes" id="UP000694846"/>
    </source>
</evidence>
<dbReference type="InterPro" id="IPR056953">
    <property type="entry name" value="CUT_N"/>
</dbReference>
<reference evidence="7" key="2">
    <citation type="submission" date="2025-04" db="UniProtKB">
        <authorList>
            <consortium name="RefSeq"/>
        </authorList>
    </citation>
    <scope>IDENTIFICATION</scope>
    <source>
        <tissue evidence="7">Whole body</tissue>
    </source>
</reference>
<dbReference type="InterPro" id="IPR042235">
    <property type="entry name" value="ZP-C_dom"/>
</dbReference>
<accession>A0A2S2QU39</accession>
<evidence type="ECO:0000256" key="3">
    <source>
        <dbReference type="SAM" id="SignalP"/>
    </source>
</evidence>
<dbReference type="PANTHER" id="PTHR46560:SF1">
    <property type="entry name" value="MINIATURE"/>
    <property type="match status" value="1"/>
</dbReference>
<keyword evidence="3" id="KW-0732">Signal</keyword>
<dbReference type="PANTHER" id="PTHR46560">
    <property type="entry name" value="CYPHER, ISOFORM B"/>
    <property type="match status" value="1"/>
</dbReference>
<proteinExistence type="predicted"/>
<feature type="region of interest" description="Disordered" evidence="1">
    <location>
        <begin position="360"/>
        <end position="445"/>
    </location>
</feature>
<feature type="compositionally biased region" description="Polar residues" evidence="1">
    <location>
        <begin position="361"/>
        <end position="376"/>
    </location>
</feature>
<gene>
    <name evidence="7" type="primary">LOC112688292</name>
    <name evidence="5" type="ORF">g.40478</name>
</gene>
<keyword evidence="2" id="KW-0812">Transmembrane</keyword>
<evidence type="ECO:0000256" key="1">
    <source>
        <dbReference type="SAM" id="MobiDB-lite"/>
    </source>
</evidence>
<evidence type="ECO:0000256" key="2">
    <source>
        <dbReference type="SAM" id="Phobius"/>
    </source>
</evidence>
<evidence type="ECO:0000313" key="7">
    <source>
        <dbReference type="RefSeq" id="XP_025417200.1"/>
    </source>
</evidence>
<dbReference type="OrthoDB" id="10062424at2759"/>
<dbReference type="AlphaFoldDB" id="A0A2S2QU39"/>
<feature type="transmembrane region" description="Helical" evidence="2">
    <location>
        <begin position="499"/>
        <end position="519"/>
    </location>
</feature>
<feature type="domain" description="ZP" evidence="4">
    <location>
        <begin position="58"/>
        <end position="305"/>
    </location>
</feature>
<dbReference type="CTD" id="44835"/>
<keyword evidence="2" id="KW-1133">Transmembrane helix</keyword>
<dbReference type="GeneID" id="112688292"/>
<sequence>MSQTMDHKTKEITAAWTAWWILTFSLVQSTVSVGGSPSDIWPLERPDGMPVIQSLEVMCGKDHMDVHLQFTQPFEGIVSSKGQYADPRCVYVPPSTGKTFFTFRIAYARCGTKPDLNGQFYENTVVVQYDKDLLEVWDEAKRLRCEWYNDYEKTASKPPMVIADLDVIQLDFRGDNVDCWMEIQHGKGPWAPPVSGIVPLGSTLTLVVAINDYRGEFDMRVKSCAASDGGGHVIQLTDDQGCVLRPKMISGFLKARTSDERASVITYAFFHAFKFPDALSVHIRCKVEICRHGCLDHCQTDERSSTGHLLQQQPQQHQQQLHYGPVDRKDQQNEQLDYIQSVVINTDQPSAQAQMALHSPFATTSHSKPQSPQKETPLNRDGFPHGPRNLDEPAQVTETATTGADNDSDDEKLKTSTTQLNGTMGETTGFSQRRRRRRSVNVSDAGNADVGVSGLYDVISQSDLAFTPDTQTDGDAVTIFQGRIREDVVYGICMPVHGFGALFVMFAGSAIVSVIVAGFQLHKYQIRRETQKIMAVQAHQHMQQHNAAANGGYIHNSLAGIMALNKLLASKTTTPQTRRNS</sequence>
<feature type="signal peptide" evidence="3">
    <location>
        <begin position="1"/>
        <end position="32"/>
    </location>
</feature>
<keyword evidence="6" id="KW-1185">Reference proteome</keyword>
<keyword evidence="2" id="KW-0472">Membrane</keyword>
<dbReference type="Pfam" id="PF25057">
    <property type="entry name" value="CUT_N"/>
    <property type="match status" value="1"/>
</dbReference>
<evidence type="ECO:0000259" key="4">
    <source>
        <dbReference type="PROSITE" id="PS51034"/>
    </source>
</evidence>
<protein>
    <submittedName>
        <fullName evidence="7">Uncharacterized protein LOC112688292</fullName>
    </submittedName>
</protein>
<name>A0A2S2QU39_9HEMI</name>
<reference evidence="5" key="1">
    <citation type="submission" date="2018-04" db="EMBL/GenBank/DDBJ databases">
        <title>Transcriptome assembly of Sipha flava.</title>
        <authorList>
            <person name="Scully E.D."/>
            <person name="Geib S.M."/>
            <person name="Palmer N.A."/>
            <person name="Koch K."/>
            <person name="Bradshaw J."/>
            <person name="Heng-Moss T."/>
            <person name="Sarath G."/>
        </authorList>
    </citation>
    <scope>NUCLEOTIDE SEQUENCE</scope>
</reference>
<feature type="chain" id="PRO_5044579265" evidence="3">
    <location>
        <begin position="33"/>
        <end position="581"/>
    </location>
</feature>
<dbReference type="EMBL" id="GGMS01012058">
    <property type="protein sequence ID" value="MBY81261.1"/>
    <property type="molecule type" value="Transcribed_RNA"/>
</dbReference>
<organism evidence="5">
    <name type="scientific">Sipha flava</name>
    <name type="common">yellow sugarcane aphid</name>
    <dbReference type="NCBI Taxonomy" id="143950"/>
    <lineage>
        <taxon>Eukaryota</taxon>
        <taxon>Metazoa</taxon>
        <taxon>Ecdysozoa</taxon>
        <taxon>Arthropoda</taxon>
        <taxon>Hexapoda</taxon>
        <taxon>Insecta</taxon>
        <taxon>Pterygota</taxon>
        <taxon>Neoptera</taxon>
        <taxon>Paraneoptera</taxon>
        <taxon>Hemiptera</taxon>
        <taxon>Sternorrhyncha</taxon>
        <taxon>Aphidomorpha</taxon>
        <taxon>Aphidoidea</taxon>
        <taxon>Aphididae</taxon>
        <taxon>Sipha</taxon>
    </lineage>
</organism>
<feature type="compositionally biased region" description="Polar residues" evidence="1">
    <location>
        <begin position="415"/>
        <end position="431"/>
    </location>
</feature>